<organism evidence="6">
    <name type="scientific">Brachypodium distachyon</name>
    <name type="common">Purple false brome</name>
    <name type="synonym">Trachynia distachya</name>
    <dbReference type="NCBI Taxonomy" id="15368"/>
    <lineage>
        <taxon>Eukaryota</taxon>
        <taxon>Viridiplantae</taxon>
        <taxon>Streptophyta</taxon>
        <taxon>Embryophyta</taxon>
        <taxon>Tracheophyta</taxon>
        <taxon>Spermatophyta</taxon>
        <taxon>Magnoliopsida</taxon>
        <taxon>Liliopsida</taxon>
        <taxon>Poales</taxon>
        <taxon>Poaceae</taxon>
        <taxon>BOP clade</taxon>
        <taxon>Pooideae</taxon>
        <taxon>Stipodae</taxon>
        <taxon>Brachypodieae</taxon>
        <taxon>Brachypodium</taxon>
    </lineage>
</organism>
<name>I1GX08_BRADI</name>
<evidence type="ECO:0000259" key="4">
    <source>
        <dbReference type="PROSITE" id="PS51795"/>
    </source>
</evidence>
<dbReference type="OMA" id="TASMMHR"/>
<dbReference type="PANTHER" id="PTHR46057:SF11">
    <property type="entry name" value="OS06G0714800 PROTEIN"/>
    <property type="match status" value="1"/>
</dbReference>
<dbReference type="GO" id="GO:0046872">
    <property type="term" value="F:metal ion binding"/>
    <property type="evidence" value="ECO:0007669"/>
    <property type="project" value="UniProtKB-KW"/>
</dbReference>
<keyword evidence="7" id="KW-1185">Reference proteome</keyword>
<evidence type="ECO:0000256" key="1">
    <source>
        <dbReference type="ARBA" id="ARBA00009374"/>
    </source>
</evidence>
<sequence>MKEVASTAALAVEEEEERYVKVASRFFRVKPAAGETRPRRHHYLDSCFLCKNCILRSRDIFMYKGDAAFCSEECRQEQIDMDDALHAVARRHSRRLLKSEPAGTAAVAASRPPAMMHRRPTIANLGAARTPVAAS</sequence>
<dbReference type="PANTHER" id="PTHR46057">
    <property type="entry name" value="FCS-LIKE ZINC FINGER 1-RELATED"/>
    <property type="match status" value="1"/>
</dbReference>
<dbReference type="RefSeq" id="XP_003563566.1">
    <property type="nucleotide sequence ID" value="XM_003563518.4"/>
</dbReference>
<dbReference type="EnsemblPlants" id="KQK17536">
    <property type="protein sequence ID" value="KQK17536"/>
    <property type="gene ID" value="BRADI_1g35140v3"/>
</dbReference>
<evidence type="ECO:0000256" key="2">
    <source>
        <dbReference type="ARBA" id="ARBA00022723"/>
    </source>
</evidence>
<reference evidence="5 6" key="1">
    <citation type="journal article" date="2010" name="Nature">
        <title>Genome sequencing and analysis of the model grass Brachypodium distachyon.</title>
        <authorList>
            <consortium name="International Brachypodium Initiative"/>
        </authorList>
    </citation>
    <scope>NUCLEOTIDE SEQUENCE [LARGE SCALE GENOMIC DNA]</scope>
    <source>
        <strain evidence="5">Bd21</strain>
        <strain evidence="6">cv. Bd21</strain>
    </source>
</reference>
<proteinExistence type="inferred from homology"/>
<dbReference type="OrthoDB" id="1916924at2759"/>
<feature type="zinc finger region" description="FLZ-type" evidence="3">
    <location>
        <begin position="42"/>
        <end position="86"/>
    </location>
</feature>
<keyword evidence="2" id="KW-0479">Metal-binding</keyword>
<reference evidence="6" key="3">
    <citation type="submission" date="2018-08" db="UniProtKB">
        <authorList>
            <consortium name="EnsemblPlants"/>
        </authorList>
    </citation>
    <scope>IDENTIFICATION</scope>
    <source>
        <strain evidence="6">cv. Bd21</strain>
    </source>
</reference>
<accession>I1GX08</accession>
<dbReference type="GeneID" id="100837238"/>
<feature type="domain" description="FLZ-type" evidence="4">
    <location>
        <begin position="42"/>
        <end position="86"/>
    </location>
</feature>
<evidence type="ECO:0000256" key="3">
    <source>
        <dbReference type="PROSITE-ProRule" id="PRU01131"/>
    </source>
</evidence>
<dbReference type="Pfam" id="PF04570">
    <property type="entry name" value="zf-FLZ"/>
    <property type="match status" value="1"/>
</dbReference>
<dbReference type="STRING" id="15368.I1GX08"/>
<evidence type="ECO:0000313" key="6">
    <source>
        <dbReference type="EnsemblPlants" id="KQK17536"/>
    </source>
</evidence>
<dbReference type="EMBL" id="CM000880">
    <property type="protein sequence ID" value="KQK17536.1"/>
    <property type="molecule type" value="Genomic_DNA"/>
</dbReference>
<gene>
    <name evidence="6" type="primary">LOC100837238</name>
    <name evidence="5" type="ORF">BRADI_1g35140v3</name>
</gene>
<dbReference type="InterPro" id="IPR007650">
    <property type="entry name" value="Zf-FLZ_dom"/>
</dbReference>
<dbReference type="eggNOG" id="ENOG502R3GM">
    <property type="taxonomic scope" value="Eukaryota"/>
</dbReference>
<reference evidence="5" key="2">
    <citation type="submission" date="2017-06" db="EMBL/GenBank/DDBJ databases">
        <title>WGS assembly of Brachypodium distachyon.</title>
        <authorList>
            <consortium name="The International Brachypodium Initiative"/>
            <person name="Lucas S."/>
            <person name="Harmon-Smith M."/>
            <person name="Lail K."/>
            <person name="Tice H."/>
            <person name="Grimwood J."/>
            <person name="Bruce D."/>
            <person name="Barry K."/>
            <person name="Shu S."/>
            <person name="Lindquist E."/>
            <person name="Wang M."/>
            <person name="Pitluck S."/>
            <person name="Vogel J.P."/>
            <person name="Garvin D.F."/>
            <person name="Mockler T.C."/>
            <person name="Schmutz J."/>
            <person name="Rokhsar D."/>
            <person name="Bevan M.W."/>
        </authorList>
    </citation>
    <scope>NUCLEOTIDE SEQUENCE</scope>
    <source>
        <strain evidence="5">Bd21</strain>
    </source>
</reference>
<dbReference type="Proteomes" id="UP000008810">
    <property type="component" value="Chromosome 1"/>
</dbReference>
<dbReference type="InterPro" id="IPR044533">
    <property type="entry name" value="FLZ1/2/3"/>
</dbReference>
<dbReference type="Gramene" id="KQK17536">
    <property type="protein sequence ID" value="KQK17536"/>
    <property type="gene ID" value="BRADI_1g35140v3"/>
</dbReference>
<dbReference type="HOGENOM" id="CLU_154881_0_0_1"/>
<dbReference type="PROSITE" id="PS51795">
    <property type="entry name" value="ZF_FLZ"/>
    <property type="match status" value="1"/>
</dbReference>
<evidence type="ECO:0000313" key="5">
    <source>
        <dbReference type="EMBL" id="KQK17536.1"/>
    </source>
</evidence>
<evidence type="ECO:0000313" key="7">
    <source>
        <dbReference type="Proteomes" id="UP000008810"/>
    </source>
</evidence>
<dbReference type="KEGG" id="bdi:100837238"/>
<comment type="similarity">
    <text evidence="1">Belongs to the FLZ family.</text>
</comment>
<dbReference type="AlphaFoldDB" id="I1GX08"/>
<protein>
    <recommendedName>
        <fullName evidence="4">FLZ-type domain-containing protein</fullName>
    </recommendedName>
</protein>